<name>A0A382TID3_9ZZZZ</name>
<feature type="non-terminal residue" evidence="1">
    <location>
        <position position="1"/>
    </location>
</feature>
<evidence type="ECO:0000313" key="1">
    <source>
        <dbReference type="EMBL" id="SVD21826.1"/>
    </source>
</evidence>
<accession>A0A382TID3</accession>
<reference evidence="1" key="1">
    <citation type="submission" date="2018-05" db="EMBL/GenBank/DDBJ databases">
        <authorList>
            <person name="Lanie J.A."/>
            <person name="Ng W.-L."/>
            <person name="Kazmierczak K.M."/>
            <person name="Andrzejewski T.M."/>
            <person name="Davidsen T.M."/>
            <person name="Wayne K.J."/>
            <person name="Tettelin H."/>
            <person name="Glass J.I."/>
            <person name="Rusch D."/>
            <person name="Podicherti R."/>
            <person name="Tsui H.-C.T."/>
            <person name="Winkler M.E."/>
        </authorList>
    </citation>
    <scope>NUCLEOTIDE SEQUENCE</scope>
</reference>
<sequence length="31" mass="3423">EFMVEKSYYDEEIVPLVEPGELVPGLAIAGK</sequence>
<protein>
    <submittedName>
        <fullName evidence="1">Uncharacterized protein</fullName>
    </submittedName>
</protein>
<gene>
    <name evidence="1" type="ORF">METZ01_LOCUS374680</name>
</gene>
<dbReference type="EMBL" id="UINC01136827">
    <property type="protein sequence ID" value="SVD21826.1"/>
    <property type="molecule type" value="Genomic_DNA"/>
</dbReference>
<proteinExistence type="predicted"/>
<organism evidence="1">
    <name type="scientific">marine metagenome</name>
    <dbReference type="NCBI Taxonomy" id="408172"/>
    <lineage>
        <taxon>unclassified sequences</taxon>
        <taxon>metagenomes</taxon>
        <taxon>ecological metagenomes</taxon>
    </lineage>
</organism>
<dbReference type="AlphaFoldDB" id="A0A382TID3"/>